<sequence>MDNSEIRKEIQEEVRKAEKILVGIGAEWKRGDEDREEQIRRASKALRELLEGKDAFIISTLTLGEMEDRGFEKEHMVAPLDVSLTEEQWNGYTGWLAGTLNRTTVLLELGEGFAHPSLIRWPFERTAAINRKARLYRVHKTFYQITEELKEKAAAVKADSVGFMEGFGEEEHGSDQ</sequence>
<comment type="caution">
    <text evidence="1">The sequence shown here is derived from an EMBL/GenBank/DDBJ whole genome shotgun (WGS) entry which is preliminary data.</text>
</comment>
<dbReference type="EMBL" id="JACRTJ010000016">
    <property type="protein sequence ID" value="MBC8599021.1"/>
    <property type="molecule type" value="Genomic_DNA"/>
</dbReference>
<reference evidence="1 2" key="1">
    <citation type="submission" date="2020-08" db="EMBL/GenBank/DDBJ databases">
        <title>Genome public.</title>
        <authorList>
            <person name="Liu C."/>
            <person name="Sun Q."/>
        </authorList>
    </citation>
    <scope>NUCLEOTIDE SEQUENCE [LARGE SCALE GENOMIC DNA]</scope>
    <source>
        <strain evidence="1 2">BX10</strain>
    </source>
</reference>
<dbReference type="RefSeq" id="WP_158358418.1">
    <property type="nucleotide sequence ID" value="NZ_JACRTJ010000016.1"/>
</dbReference>
<keyword evidence="2" id="KW-1185">Reference proteome</keyword>
<protein>
    <submittedName>
        <fullName evidence="1">Uncharacterized protein</fullName>
    </submittedName>
</protein>
<proteinExistence type="predicted"/>
<name>A0ABR7NTX2_9FIRM</name>
<evidence type="ECO:0000313" key="2">
    <source>
        <dbReference type="Proteomes" id="UP000647491"/>
    </source>
</evidence>
<gene>
    <name evidence="1" type="ORF">H8708_07225</name>
</gene>
<dbReference type="Proteomes" id="UP000647491">
    <property type="component" value="Unassembled WGS sequence"/>
</dbReference>
<organism evidence="1 2">
    <name type="scientific">Enterocloster hominis</name>
    <name type="common">ex Liu et al. 2021</name>
    <dbReference type="NCBI Taxonomy" id="2763663"/>
    <lineage>
        <taxon>Bacteria</taxon>
        <taxon>Bacillati</taxon>
        <taxon>Bacillota</taxon>
        <taxon>Clostridia</taxon>
        <taxon>Lachnospirales</taxon>
        <taxon>Lachnospiraceae</taxon>
        <taxon>Enterocloster</taxon>
    </lineage>
</organism>
<evidence type="ECO:0000313" key="1">
    <source>
        <dbReference type="EMBL" id="MBC8599021.1"/>
    </source>
</evidence>
<accession>A0ABR7NTX2</accession>